<evidence type="ECO:0000313" key="6">
    <source>
        <dbReference type="Proteomes" id="UP001500443"/>
    </source>
</evidence>
<evidence type="ECO:0000259" key="4">
    <source>
        <dbReference type="Pfam" id="PF19288"/>
    </source>
</evidence>
<name>A0ABN2Z6W7_9ACTN</name>
<evidence type="ECO:0000256" key="1">
    <source>
        <dbReference type="ARBA" id="ARBA00001966"/>
    </source>
</evidence>
<comment type="cofactor">
    <cofactor evidence="1">
        <name>[4Fe-4S] cluster</name>
        <dbReference type="ChEBI" id="CHEBI:49883"/>
    </cofactor>
</comment>
<reference evidence="5 6" key="1">
    <citation type="journal article" date="2019" name="Int. J. Syst. Evol. Microbiol.">
        <title>The Global Catalogue of Microorganisms (GCM) 10K type strain sequencing project: providing services to taxonomists for standard genome sequencing and annotation.</title>
        <authorList>
            <consortium name="The Broad Institute Genomics Platform"/>
            <consortium name="The Broad Institute Genome Sequencing Center for Infectious Disease"/>
            <person name="Wu L."/>
            <person name="Ma J."/>
        </authorList>
    </citation>
    <scope>NUCLEOTIDE SEQUENCE [LARGE SCALE GENOMIC DNA]</scope>
    <source>
        <strain evidence="5 6">JCM 15481</strain>
    </source>
</reference>
<dbReference type="Pfam" id="PF19288">
    <property type="entry name" value="CofH_C"/>
    <property type="match status" value="1"/>
</dbReference>
<feature type="region of interest" description="Disordered" evidence="3">
    <location>
        <begin position="140"/>
        <end position="160"/>
    </location>
</feature>
<proteinExistence type="predicted"/>
<evidence type="ECO:0000256" key="3">
    <source>
        <dbReference type="SAM" id="MobiDB-lite"/>
    </source>
</evidence>
<gene>
    <name evidence="5" type="ORF">GCM10009802_46990</name>
</gene>
<dbReference type="Proteomes" id="UP001500443">
    <property type="component" value="Unassembled WGS sequence"/>
</dbReference>
<protein>
    <recommendedName>
        <fullName evidence="4">CofH/MqnC-like C-terminal domain-containing protein</fullName>
    </recommendedName>
</protein>
<dbReference type="EMBL" id="BAAAPF010000187">
    <property type="protein sequence ID" value="GAA2137734.1"/>
    <property type="molecule type" value="Genomic_DNA"/>
</dbReference>
<keyword evidence="2" id="KW-0408">Iron</keyword>
<evidence type="ECO:0000313" key="5">
    <source>
        <dbReference type="EMBL" id="GAA2137734.1"/>
    </source>
</evidence>
<sequence>MGSAAGWAVTYGAEAAEPGAEPEDRVARRVVDALLAVRDRQDAGAGLLAVAPLAAGRATGAEVLKTFAVARLLLDNVPHVRAAWPAYGTQTAQLALQHGADDFAPAPGAADPGTLPAGELVELIQDAGLLPVERDARYAVVREHEGPDPERRETPQPMRF</sequence>
<keyword evidence="2" id="KW-0479">Metal-binding</keyword>
<feature type="domain" description="CofH/MqnC-like C-terminal" evidence="4">
    <location>
        <begin position="56"/>
        <end position="105"/>
    </location>
</feature>
<keyword evidence="2" id="KW-0411">Iron-sulfur</keyword>
<dbReference type="InterPro" id="IPR034405">
    <property type="entry name" value="F420"/>
</dbReference>
<dbReference type="InterPro" id="IPR045567">
    <property type="entry name" value="CofH/MnqC-like_C"/>
</dbReference>
<keyword evidence="6" id="KW-1185">Reference proteome</keyword>
<organism evidence="5 6">
    <name type="scientific">Streptomyces synnematoformans</name>
    <dbReference type="NCBI Taxonomy" id="415721"/>
    <lineage>
        <taxon>Bacteria</taxon>
        <taxon>Bacillati</taxon>
        <taxon>Actinomycetota</taxon>
        <taxon>Actinomycetes</taxon>
        <taxon>Kitasatosporales</taxon>
        <taxon>Streptomycetaceae</taxon>
        <taxon>Streptomyces</taxon>
    </lineage>
</organism>
<accession>A0ABN2Z6W7</accession>
<feature type="compositionally biased region" description="Basic and acidic residues" evidence="3">
    <location>
        <begin position="140"/>
        <end position="154"/>
    </location>
</feature>
<evidence type="ECO:0000256" key="2">
    <source>
        <dbReference type="ARBA" id="ARBA00022485"/>
    </source>
</evidence>
<keyword evidence="2" id="KW-0004">4Fe-4S</keyword>
<comment type="caution">
    <text evidence="5">The sequence shown here is derived from an EMBL/GenBank/DDBJ whole genome shotgun (WGS) entry which is preliminary data.</text>
</comment>
<dbReference type="PANTHER" id="PTHR43076:SF7">
    <property type="entry name" value="AMINODEOXYFUTALOSINE SYNTHASE"/>
    <property type="match status" value="1"/>
</dbReference>
<dbReference type="PANTHER" id="PTHR43076">
    <property type="entry name" value="FO SYNTHASE (COFH)"/>
    <property type="match status" value="1"/>
</dbReference>